<feature type="non-terminal residue" evidence="1">
    <location>
        <position position="88"/>
    </location>
</feature>
<name>A0ABD0P972_CIRMR</name>
<dbReference type="EMBL" id="JAMKFB020000017">
    <property type="protein sequence ID" value="KAL0170633.1"/>
    <property type="molecule type" value="Genomic_DNA"/>
</dbReference>
<evidence type="ECO:0000313" key="1">
    <source>
        <dbReference type="EMBL" id="KAL0170633.1"/>
    </source>
</evidence>
<accession>A0ABD0P972</accession>
<proteinExistence type="predicted"/>
<comment type="caution">
    <text evidence="1">The sequence shown here is derived from an EMBL/GenBank/DDBJ whole genome shotgun (WGS) entry which is preliminary data.</text>
</comment>
<protein>
    <submittedName>
        <fullName evidence="1">Uncharacterized protein</fullName>
    </submittedName>
</protein>
<dbReference type="Proteomes" id="UP001529510">
    <property type="component" value="Unassembled WGS sequence"/>
</dbReference>
<dbReference type="AlphaFoldDB" id="A0ABD0P972"/>
<gene>
    <name evidence="1" type="ORF">M9458_035229</name>
</gene>
<keyword evidence="2" id="KW-1185">Reference proteome</keyword>
<sequence>MDPASAAELRDFLSNSNTHMERQEEQMMATGSAVQALVAQVSELTTQLQLLKVETALSQQPSTPDPPAPVDWTVCSAEPCLPPPVFYS</sequence>
<reference evidence="1 2" key="1">
    <citation type="submission" date="2024-05" db="EMBL/GenBank/DDBJ databases">
        <title>Genome sequencing and assembly of Indian major carp, Cirrhinus mrigala (Hamilton, 1822).</title>
        <authorList>
            <person name="Mohindra V."/>
            <person name="Chowdhury L.M."/>
            <person name="Lal K."/>
            <person name="Jena J.K."/>
        </authorList>
    </citation>
    <scope>NUCLEOTIDE SEQUENCE [LARGE SCALE GENOMIC DNA]</scope>
    <source>
        <strain evidence="1">CM1030</strain>
        <tissue evidence="1">Blood</tissue>
    </source>
</reference>
<organism evidence="1 2">
    <name type="scientific">Cirrhinus mrigala</name>
    <name type="common">Mrigala</name>
    <dbReference type="NCBI Taxonomy" id="683832"/>
    <lineage>
        <taxon>Eukaryota</taxon>
        <taxon>Metazoa</taxon>
        <taxon>Chordata</taxon>
        <taxon>Craniata</taxon>
        <taxon>Vertebrata</taxon>
        <taxon>Euteleostomi</taxon>
        <taxon>Actinopterygii</taxon>
        <taxon>Neopterygii</taxon>
        <taxon>Teleostei</taxon>
        <taxon>Ostariophysi</taxon>
        <taxon>Cypriniformes</taxon>
        <taxon>Cyprinidae</taxon>
        <taxon>Labeoninae</taxon>
        <taxon>Labeonini</taxon>
        <taxon>Cirrhinus</taxon>
    </lineage>
</organism>
<evidence type="ECO:0000313" key="2">
    <source>
        <dbReference type="Proteomes" id="UP001529510"/>
    </source>
</evidence>